<accession>A0A9P8N1G3</accession>
<sequence length="280" mass="30864">MLNENKLKATFFVNGQNFDSITSRGDELKQMLDGGHQIGSHTFSHPDLSKISADEVRTEMTKLDNELATLIGMKPTYMRPPFFSTDDEALQVLGQMQYHVINADIDTKDFEKTTPETNDEAFENFKREFGNGGTISLMHDVHNTTVNQLIPNVINFLNGPGKGKQSMTVGECLGDAPANWYRTGSGGGNGTGKAGEPAPDGQNSKMEKLKENMQEKIQNQQEKSKGRLEAKIGQMEKFREQVGEALKGKTEGKPKGQSMGMEESKGMEESMAESMSKPMA</sequence>
<dbReference type="PANTHER" id="PTHR46471:SF9">
    <property type="entry name" value="CHITIN DEACETYLASE"/>
    <property type="match status" value="1"/>
</dbReference>
<dbReference type="GO" id="GO:0046872">
    <property type="term" value="F:metal ion binding"/>
    <property type="evidence" value="ECO:0007669"/>
    <property type="project" value="UniProtKB-KW"/>
</dbReference>
<dbReference type="Gene3D" id="3.20.20.370">
    <property type="entry name" value="Glycoside hydrolase/deacetylase"/>
    <property type="match status" value="1"/>
</dbReference>
<feature type="domain" description="NodB homology" evidence="8">
    <location>
        <begin position="1"/>
        <end position="170"/>
    </location>
</feature>
<evidence type="ECO:0000256" key="5">
    <source>
        <dbReference type="ARBA" id="ARBA00023277"/>
    </source>
</evidence>
<dbReference type="EMBL" id="JAIZPD010000002">
    <property type="protein sequence ID" value="KAH0966443.1"/>
    <property type="molecule type" value="Genomic_DNA"/>
</dbReference>
<dbReference type="Proteomes" id="UP000824596">
    <property type="component" value="Unassembled WGS sequence"/>
</dbReference>
<dbReference type="PROSITE" id="PS51677">
    <property type="entry name" value="NODB"/>
    <property type="match status" value="1"/>
</dbReference>
<dbReference type="AlphaFoldDB" id="A0A9P8N1G3"/>
<name>A0A9P8N1G3_9HYPO</name>
<dbReference type="OrthoDB" id="407355at2759"/>
<dbReference type="GO" id="GO:0016810">
    <property type="term" value="F:hydrolase activity, acting on carbon-nitrogen (but not peptide) bonds"/>
    <property type="evidence" value="ECO:0007669"/>
    <property type="project" value="InterPro"/>
</dbReference>
<evidence type="ECO:0000313" key="9">
    <source>
        <dbReference type="EMBL" id="KAH0966443.1"/>
    </source>
</evidence>
<keyword evidence="2" id="KW-0479">Metal-binding</keyword>
<organism evidence="9 10">
    <name type="scientific">Hirsutella rhossiliensis</name>
    <dbReference type="NCBI Taxonomy" id="111463"/>
    <lineage>
        <taxon>Eukaryota</taxon>
        <taxon>Fungi</taxon>
        <taxon>Dikarya</taxon>
        <taxon>Ascomycota</taxon>
        <taxon>Pezizomycotina</taxon>
        <taxon>Sordariomycetes</taxon>
        <taxon>Hypocreomycetidae</taxon>
        <taxon>Hypocreales</taxon>
        <taxon>Ophiocordycipitaceae</taxon>
        <taxon>Hirsutella</taxon>
    </lineage>
</organism>
<feature type="region of interest" description="Disordered" evidence="7">
    <location>
        <begin position="243"/>
        <end position="280"/>
    </location>
</feature>
<keyword evidence="6" id="KW-0170">Cobalt</keyword>
<evidence type="ECO:0000259" key="8">
    <source>
        <dbReference type="PROSITE" id="PS51677"/>
    </source>
</evidence>
<dbReference type="Pfam" id="PF01522">
    <property type="entry name" value="Polysacc_deac_1"/>
    <property type="match status" value="1"/>
</dbReference>
<feature type="region of interest" description="Disordered" evidence="7">
    <location>
        <begin position="184"/>
        <end position="204"/>
    </location>
</feature>
<dbReference type="SUPFAM" id="SSF88713">
    <property type="entry name" value="Glycoside hydrolase/deacetylase"/>
    <property type="match status" value="1"/>
</dbReference>
<dbReference type="RefSeq" id="XP_044723956.1">
    <property type="nucleotide sequence ID" value="XM_044860323.1"/>
</dbReference>
<evidence type="ECO:0000313" key="10">
    <source>
        <dbReference type="Proteomes" id="UP000824596"/>
    </source>
</evidence>
<feature type="compositionally biased region" description="Basic and acidic residues" evidence="7">
    <location>
        <begin position="243"/>
        <end position="254"/>
    </location>
</feature>
<comment type="cofactor">
    <cofactor evidence="1">
        <name>Co(2+)</name>
        <dbReference type="ChEBI" id="CHEBI:48828"/>
    </cofactor>
</comment>
<dbReference type="InterPro" id="IPR002509">
    <property type="entry name" value="NODB_dom"/>
</dbReference>
<dbReference type="InterPro" id="IPR011330">
    <property type="entry name" value="Glyco_hydro/deAcase_b/a-brl"/>
</dbReference>
<evidence type="ECO:0000256" key="6">
    <source>
        <dbReference type="ARBA" id="ARBA00023285"/>
    </source>
</evidence>
<gene>
    <name evidence="9" type="ORF">HRG_01852</name>
</gene>
<dbReference type="GeneID" id="68350981"/>
<keyword evidence="10" id="KW-1185">Reference proteome</keyword>
<evidence type="ECO:0000256" key="3">
    <source>
        <dbReference type="ARBA" id="ARBA00022729"/>
    </source>
</evidence>
<proteinExistence type="predicted"/>
<reference evidence="9" key="1">
    <citation type="submission" date="2021-09" db="EMBL/GenBank/DDBJ databases">
        <title>A high-quality genome of the endoparasitic fungus Hirsutella rhossiliensis with a comparison of Hirsutella genomes reveals transposable elements contributing to genome size variation.</title>
        <authorList>
            <person name="Lin R."/>
            <person name="Jiao Y."/>
            <person name="Sun X."/>
            <person name="Ling J."/>
            <person name="Xie B."/>
            <person name="Cheng X."/>
        </authorList>
    </citation>
    <scope>NUCLEOTIDE SEQUENCE</scope>
    <source>
        <strain evidence="9">HR02</strain>
    </source>
</reference>
<dbReference type="GO" id="GO:0005975">
    <property type="term" value="P:carbohydrate metabolic process"/>
    <property type="evidence" value="ECO:0007669"/>
    <property type="project" value="InterPro"/>
</dbReference>
<evidence type="ECO:0000256" key="7">
    <source>
        <dbReference type="SAM" id="MobiDB-lite"/>
    </source>
</evidence>
<evidence type="ECO:0000256" key="2">
    <source>
        <dbReference type="ARBA" id="ARBA00022723"/>
    </source>
</evidence>
<dbReference type="PANTHER" id="PTHR46471">
    <property type="entry name" value="CHITIN DEACETYLASE"/>
    <property type="match status" value="1"/>
</dbReference>
<comment type="caution">
    <text evidence="9">The sequence shown here is derived from an EMBL/GenBank/DDBJ whole genome shotgun (WGS) entry which is preliminary data.</text>
</comment>
<keyword evidence="5" id="KW-0119">Carbohydrate metabolism</keyword>
<keyword evidence="4" id="KW-0378">Hydrolase</keyword>
<evidence type="ECO:0000256" key="1">
    <source>
        <dbReference type="ARBA" id="ARBA00001941"/>
    </source>
</evidence>
<feature type="compositionally biased region" description="Gly residues" evidence="7">
    <location>
        <begin position="184"/>
        <end position="193"/>
    </location>
</feature>
<evidence type="ECO:0000256" key="4">
    <source>
        <dbReference type="ARBA" id="ARBA00022801"/>
    </source>
</evidence>
<protein>
    <submittedName>
        <fullName evidence="9">Polysaccharide deacetylase domain-containing protein</fullName>
    </submittedName>
</protein>
<keyword evidence="3" id="KW-0732">Signal</keyword>